<dbReference type="AlphaFoldDB" id="A0A1H5WN59"/>
<dbReference type="EMBL" id="FNUZ01000002">
    <property type="protein sequence ID" value="SEG00904.1"/>
    <property type="molecule type" value="Genomic_DNA"/>
</dbReference>
<feature type="chain" id="PRO_5009288495" description="Secreted protein" evidence="1">
    <location>
        <begin position="22"/>
        <end position="91"/>
    </location>
</feature>
<dbReference type="Proteomes" id="UP000236752">
    <property type="component" value="Unassembled WGS sequence"/>
</dbReference>
<evidence type="ECO:0000313" key="3">
    <source>
        <dbReference type="Proteomes" id="UP000236752"/>
    </source>
</evidence>
<organism evidence="2 3">
    <name type="scientific">Thalassococcus halodurans</name>
    <dbReference type="NCBI Taxonomy" id="373675"/>
    <lineage>
        <taxon>Bacteria</taxon>
        <taxon>Pseudomonadati</taxon>
        <taxon>Pseudomonadota</taxon>
        <taxon>Alphaproteobacteria</taxon>
        <taxon>Rhodobacterales</taxon>
        <taxon>Roseobacteraceae</taxon>
        <taxon>Thalassococcus</taxon>
    </lineage>
</organism>
<evidence type="ECO:0000313" key="2">
    <source>
        <dbReference type="EMBL" id="SEG00904.1"/>
    </source>
</evidence>
<keyword evidence="1" id="KW-0732">Signal</keyword>
<protein>
    <recommendedName>
        <fullName evidence="4">Secreted protein</fullName>
    </recommendedName>
</protein>
<accession>A0A1H5WN59</accession>
<sequence length="91" mass="9649">MLHRVLPALALGIAGSSLPLAATAGPAAVNPKVHVAPSADYKEQWFTTQDNCTYSRTSAPGYGTQWYLVLNPHHVGKPNAHGNCPTRLKGS</sequence>
<gene>
    <name evidence="2" type="ORF">SAMN04488045_1516</name>
</gene>
<keyword evidence="3" id="KW-1185">Reference proteome</keyword>
<proteinExistence type="predicted"/>
<reference evidence="2 3" key="1">
    <citation type="submission" date="2016-10" db="EMBL/GenBank/DDBJ databases">
        <authorList>
            <person name="de Groot N.N."/>
        </authorList>
    </citation>
    <scope>NUCLEOTIDE SEQUENCE [LARGE SCALE GENOMIC DNA]</scope>
    <source>
        <strain evidence="2 3">DSM 26915</strain>
    </source>
</reference>
<name>A0A1H5WN59_9RHOB</name>
<evidence type="ECO:0000256" key="1">
    <source>
        <dbReference type="SAM" id="SignalP"/>
    </source>
</evidence>
<evidence type="ECO:0008006" key="4">
    <source>
        <dbReference type="Google" id="ProtNLM"/>
    </source>
</evidence>
<feature type="signal peptide" evidence="1">
    <location>
        <begin position="1"/>
        <end position="21"/>
    </location>
</feature>